<sequence>VVVCLFIGVDLDRPKRWRQRGLSTAYRTIEQVA</sequence>
<organism evidence="1">
    <name type="scientific">marine metagenome</name>
    <dbReference type="NCBI Taxonomy" id="408172"/>
    <lineage>
        <taxon>unclassified sequences</taxon>
        <taxon>metagenomes</taxon>
        <taxon>ecological metagenomes</taxon>
    </lineage>
</organism>
<name>A0A381MZ23_9ZZZZ</name>
<reference evidence="1" key="1">
    <citation type="submission" date="2018-05" db="EMBL/GenBank/DDBJ databases">
        <authorList>
            <person name="Lanie J.A."/>
            <person name="Ng W.-L."/>
            <person name="Kazmierczak K.M."/>
            <person name="Andrzejewski T.M."/>
            <person name="Davidsen T.M."/>
            <person name="Wayne K.J."/>
            <person name="Tettelin H."/>
            <person name="Glass J.I."/>
            <person name="Rusch D."/>
            <person name="Podicherti R."/>
            <person name="Tsui H.-C.T."/>
            <person name="Winkler M.E."/>
        </authorList>
    </citation>
    <scope>NUCLEOTIDE SEQUENCE</scope>
</reference>
<proteinExistence type="predicted"/>
<accession>A0A381MZ23</accession>
<gene>
    <name evidence="1" type="ORF">METZ01_LOCUS464</name>
</gene>
<evidence type="ECO:0000313" key="1">
    <source>
        <dbReference type="EMBL" id="SUZ47610.1"/>
    </source>
</evidence>
<dbReference type="AlphaFoldDB" id="A0A381MZ23"/>
<dbReference type="EMBL" id="UINC01000025">
    <property type="protein sequence ID" value="SUZ47610.1"/>
    <property type="molecule type" value="Genomic_DNA"/>
</dbReference>
<protein>
    <submittedName>
        <fullName evidence="1">Uncharacterized protein</fullName>
    </submittedName>
</protein>
<feature type="non-terminal residue" evidence="1">
    <location>
        <position position="1"/>
    </location>
</feature>